<dbReference type="InterPro" id="IPR029068">
    <property type="entry name" value="Glyas_Bleomycin-R_OHBP_Dase"/>
</dbReference>
<evidence type="ECO:0000259" key="1">
    <source>
        <dbReference type="PROSITE" id="PS51819"/>
    </source>
</evidence>
<protein>
    <submittedName>
        <fullName evidence="2">VOC family protein</fullName>
    </submittedName>
</protein>
<feature type="domain" description="VOC" evidence="1">
    <location>
        <begin position="9"/>
        <end position="123"/>
    </location>
</feature>
<dbReference type="PROSITE" id="PS51819">
    <property type="entry name" value="VOC"/>
    <property type="match status" value="2"/>
</dbReference>
<evidence type="ECO:0000313" key="2">
    <source>
        <dbReference type="EMBL" id="WTW64421.1"/>
    </source>
</evidence>
<accession>A0AAU2VAE8</accession>
<dbReference type="CDD" id="cd07247">
    <property type="entry name" value="SgaA_N_like"/>
    <property type="match status" value="2"/>
</dbReference>
<proteinExistence type="predicted"/>
<dbReference type="PANTHER" id="PTHR33993">
    <property type="entry name" value="GLYOXALASE-RELATED"/>
    <property type="match status" value="1"/>
</dbReference>
<sequence>MKIYNRPSAPAWADLSTTDVAAAKAFYGGIFGWQGADVPMEEAGGYGMFLLGDQYVGGYGPCTAPGQPVAWLTYYQVDSADATAAAVTGNGGSIVAGPMDVFDSGRLAVFADPEGAVFGVWQPKEHKGFGVADKPYSMCWFELLTRNPDQAKTFYRTVFGWDCDTEPYGSSEYTEWKLEGESFGGMMRMSEDFPPEAPPRWMVYVEVEDCDATATKARELGGEVHVPPTTIPPGRFAVLRDPQGGAFSVIALDETHR</sequence>
<organism evidence="2">
    <name type="scientific">Streptomyces sp. NBC_00003</name>
    <dbReference type="NCBI Taxonomy" id="2903608"/>
    <lineage>
        <taxon>Bacteria</taxon>
        <taxon>Bacillati</taxon>
        <taxon>Actinomycetota</taxon>
        <taxon>Actinomycetes</taxon>
        <taxon>Kitasatosporales</taxon>
        <taxon>Streptomycetaceae</taxon>
        <taxon>Streptomyces</taxon>
    </lineage>
</organism>
<dbReference type="InterPro" id="IPR037523">
    <property type="entry name" value="VOC_core"/>
</dbReference>
<name>A0AAU2VAE8_9ACTN</name>
<dbReference type="EMBL" id="CP108318">
    <property type="protein sequence ID" value="WTW64421.1"/>
    <property type="molecule type" value="Genomic_DNA"/>
</dbReference>
<dbReference type="Pfam" id="PF00903">
    <property type="entry name" value="Glyoxalase"/>
    <property type="match status" value="2"/>
</dbReference>
<gene>
    <name evidence="2" type="ORF">OG549_29370</name>
</gene>
<dbReference type="Gene3D" id="3.10.180.10">
    <property type="entry name" value="2,3-Dihydroxybiphenyl 1,2-Dioxygenase, domain 1"/>
    <property type="match status" value="2"/>
</dbReference>
<dbReference type="InterPro" id="IPR004360">
    <property type="entry name" value="Glyas_Fos-R_dOase_dom"/>
</dbReference>
<dbReference type="InterPro" id="IPR052164">
    <property type="entry name" value="Anthracycline_SecMetBiosynth"/>
</dbReference>
<reference evidence="2" key="1">
    <citation type="submission" date="2022-10" db="EMBL/GenBank/DDBJ databases">
        <title>The complete genomes of actinobacterial strains from the NBC collection.</title>
        <authorList>
            <person name="Joergensen T.S."/>
            <person name="Alvarez Arevalo M."/>
            <person name="Sterndorff E.B."/>
            <person name="Faurdal D."/>
            <person name="Vuksanovic O."/>
            <person name="Mourched A.-S."/>
            <person name="Charusanti P."/>
            <person name="Shaw S."/>
            <person name="Blin K."/>
            <person name="Weber T."/>
        </authorList>
    </citation>
    <scope>NUCLEOTIDE SEQUENCE</scope>
    <source>
        <strain evidence="2">NBC_00003</strain>
    </source>
</reference>
<dbReference type="PANTHER" id="PTHR33993:SF14">
    <property type="entry name" value="GB|AAF24581.1"/>
    <property type="match status" value="1"/>
</dbReference>
<dbReference type="SUPFAM" id="SSF54593">
    <property type="entry name" value="Glyoxalase/Bleomycin resistance protein/Dihydroxybiphenyl dioxygenase"/>
    <property type="match status" value="2"/>
</dbReference>
<dbReference type="AlphaFoldDB" id="A0AAU2VAE8"/>
<feature type="domain" description="VOC" evidence="1">
    <location>
        <begin position="137"/>
        <end position="252"/>
    </location>
</feature>